<feature type="region of interest" description="Disordered" evidence="6">
    <location>
        <begin position="1"/>
        <end position="42"/>
    </location>
</feature>
<proteinExistence type="inferred from homology"/>
<evidence type="ECO:0000256" key="6">
    <source>
        <dbReference type="SAM" id="MobiDB-lite"/>
    </source>
</evidence>
<feature type="region of interest" description="Disordered" evidence="6">
    <location>
        <begin position="519"/>
        <end position="723"/>
    </location>
</feature>
<evidence type="ECO:0000313" key="8">
    <source>
        <dbReference type="Proteomes" id="UP000694620"/>
    </source>
</evidence>
<dbReference type="RefSeq" id="XP_028671616.1">
    <property type="nucleotide sequence ID" value="XM_028815783.2"/>
</dbReference>
<evidence type="ECO:0000256" key="5">
    <source>
        <dbReference type="ARBA" id="ARBA00023212"/>
    </source>
</evidence>
<feature type="compositionally biased region" description="Basic and acidic residues" evidence="6">
    <location>
        <begin position="627"/>
        <end position="657"/>
    </location>
</feature>
<dbReference type="Pfam" id="PF05672">
    <property type="entry name" value="MAP7"/>
    <property type="match status" value="1"/>
</dbReference>
<dbReference type="AlphaFoldDB" id="A0A8C4SNA2"/>
<feature type="compositionally biased region" description="Polar residues" evidence="6">
    <location>
        <begin position="249"/>
        <end position="278"/>
    </location>
</feature>
<feature type="compositionally biased region" description="Basic and acidic residues" evidence="6">
    <location>
        <begin position="63"/>
        <end position="148"/>
    </location>
</feature>
<feature type="compositionally biased region" description="Polar residues" evidence="6">
    <location>
        <begin position="207"/>
        <end position="220"/>
    </location>
</feature>
<keyword evidence="3" id="KW-0963">Cytoplasm</keyword>
<organism evidence="7 8">
    <name type="scientific">Erpetoichthys calabaricus</name>
    <name type="common">Rope fish</name>
    <name type="synonym">Calamoichthys calabaricus</name>
    <dbReference type="NCBI Taxonomy" id="27687"/>
    <lineage>
        <taxon>Eukaryota</taxon>
        <taxon>Metazoa</taxon>
        <taxon>Chordata</taxon>
        <taxon>Craniata</taxon>
        <taxon>Vertebrata</taxon>
        <taxon>Euteleostomi</taxon>
        <taxon>Actinopterygii</taxon>
        <taxon>Polypteriformes</taxon>
        <taxon>Polypteridae</taxon>
        <taxon>Erpetoichthys</taxon>
    </lineage>
</organism>
<keyword evidence="5" id="KW-0206">Cytoskeleton</keyword>
<dbReference type="OrthoDB" id="9950536at2759"/>
<sequence length="845" mass="93874">MAEGATSMKCPRTQLVAAAQGPGEEKKSQAGNSPLPASTRTCIRPVIDGATLRVDDKLRVAKERREEQEKQHAAKESQILEREKKARLQYEKQMEERQRKLEEHRKKEEQRRAAVEEKRKQKQEEEKEHYEAVMRRTLERSQRLEQRQKRWSWGGALSESENKAGDPGTSFPKPVHLDEPSPSSGPSKTCEVSTVNLKQADTVISKRLSSSSATLMNSPEKSSKKRSASLTRLINKIPVPHKEFHKISQLEQTGSATKKRSSSLNRLVNKKQSSPNTEKLSKEEHQARRSLVSPLDGGVISRLLTPTQASLARSKSTAALTAEGSGLSVSASSLHPPKGPLRSRSIDRQKGGLSSFTSSSTSEEAPGNTQNVEKEKGPPSPASKRSPSPSRLQVRRRSPSPAPSNASKRPPSPSASKPSSRNRPPSPSLLRQRPPSPQPTPKPVPILRPSLTPAGPLTFRKKETKPKEILTAGPECAQPPESSAALNTKTKDDSSAKVIAGTTSAEEAAKILAEKRRLAREQKEREELEKLQRDEEERLRKEEQRQLEEKERMKQEEEQQRLEEERRKAEEESELIAKEERAQLEKEEQERQAALQIQKDEAEARALEEAEKQRQERERIMQQNQQERMERKKRIEEIMKRTRKVESGDLKKDEKSDNFVSEENGDDLSNADSEGYDGDPTISAHGDSSVKDYGPEDVSEEAFSEGKPKEAVEPVNIGPGGERETLNGAVEDADKENNNGVAFDSIQPVSVSFTAKGALVDSEFLHLNEDVKKGLLQNLNGKSGSWTFEEFIDLGVHSKSALITVDGINADDCNQNLIEVSDIPNGPMVAFEDNGAVTSLSKSNS</sequence>
<reference evidence="7" key="3">
    <citation type="submission" date="2025-09" db="UniProtKB">
        <authorList>
            <consortium name="Ensembl"/>
        </authorList>
    </citation>
    <scope>IDENTIFICATION</scope>
</reference>
<evidence type="ECO:0000313" key="7">
    <source>
        <dbReference type="Ensembl" id="ENSECRP00000019184.1"/>
    </source>
</evidence>
<dbReference type="InterPro" id="IPR051483">
    <property type="entry name" value="MAP7_domain-containing"/>
</dbReference>
<dbReference type="GeneID" id="114662372"/>
<evidence type="ECO:0000256" key="3">
    <source>
        <dbReference type="ARBA" id="ARBA00022490"/>
    </source>
</evidence>
<keyword evidence="4" id="KW-0175">Coiled coil</keyword>
<feature type="compositionally biased region" description="Low complexity" evidence="6">
    <location>
        <begin position="403"/>
        <end position="433"/>
    </location>
</feature>
<evidence type="ECO:0000256" key="4">
    <source>
        <dbReference type="ARBA" id="ARBA00023054"/>
    </source>
</evidence>
<dbReference type="GO" id="GO:0000226">
    <property type="term" value="P:microtubule cytoskeleton organization"/>
    <property type="evidence" value="ECO:0007669"/>
    <property type="project" value="InterPro"/>
</dbReference>
<name>A0A8C4SNA2_ERPCA</name>
<feature type="compositionally biased region" description="Polar residues" evidence="6">
    <location>
        <begin position="181"/>
        <end position="199"/>
    </location>
</feature>
<feature type="compositionally biased region" description="Pro residues" evidence="6">
    <location>
        <begin position="434"/>
        <end position="446"/>
    </location>
</feature>
<evidence type="ECO:0000256" key="1">
    <source>
        <dbReference type="ARBA" id="ARBA00004245"/>
    </source>
</evidence>
<dbReference type="CTD" id="79649"/>
<keyword evidence="8" id="KW-1185">Reference proteome</keyword>
<reference evidence="7" key="2">
    <citation type="submission" date="2025-08" db="UniProtKB">
        <authorList>
            <consortium name="Ensembl"/>
        </authorList>
    </citation>
    <scope>IDENTIFICATION</scope>
</reference>
<protein>
    <submittedName>
        <fullName evidence="7">MAP7 domain containing 3</fullName>
    </submittedName>
</protein>
<comment type="subcellular location">
    <subcellularLocation>
        <location evidence="1">Cytoplasm</location>
        <location evidence="1">Cytoskeleton</location>
    </subcellularLocation>
</comment>
<dbReference type="InterPro" id="IPR008604">
    <property type="entry name" value="MAP7_fam"/>
</dbReference>
<dbReference type="GeneTree" id="ENSGT00950000182941"/>
<reference evidence="7" key="1">
    <citation type="submission" date="2021-06" db="EMBL/GenBank/DDBJ databases">
        <authorList>
            <consortium name="Wellcome Sanger Institute Data Sharing"/>
        </authorList>
    </citation>
    <scope>NUCLEOTIDE SEQUENCE [LARGE SCALE GENOMIC DNA]</scope>
</reference>
<dbReference type="Ensembl" id="ENSECRT00000019577.1">
    <property type="protein sequence ID" value="ENSECRP00000019184.1"/>
    <property type="gene ID" value="ENSECRG00000012834.1"/>
</dbReference>
<accession>A0A8C4SNA2</accession>
<dbReference type="PANTHER" id="PTHR15073:SF5">
    <property type="entry name" value="MAP7 DOMAIN-CONTAINING PROTEIN 3"/>
    <property type="match status" value="1"/>
</dbReference>
<evidence type="ECO:0000256" key="2">
    <source>
        <dbReference type="ARBA" id="ARBA00007525"/>
    </source>
</evidence>
<gene>
    <name evidence="7" type="primary">map7d3</name>
</gene>
<feature type="compositionally biased region" description="Polar residues" evidence="6">
    <location>
        <begin position="29"/>
        <end position="41"/>
    </location>
</feature>
<dbReference type="Proteomes" id="UP000694620">
    <property type="component" value="Chromosome 12"/>
</dbReference>
<feature type="compositionally biased region" description="Basic and acidic residues" evidence="6">
    <location>
        <begin position="598"/>
        <end position="620"/>
    </location>
</feature>
<feature type="compositionally biased region" description="Polar residues" evidence="6">
    <location>
        <begin position="304"/>
        <end position="319"/>
    </location>
</feature>
<comment type="similarity">
    <text evidence="2">Belongs to the MAP7 family.</text>
</comment>
<dbReference type="PANTHER" id="PTHR15073">
    <property type="entry name" value="MICROTUBULE-ASSOCIATED PROTEIN"/>
    <property type="match status" value="1"/>
</dbReference>
<feature type="compositionally biased region" description="Basic and acidic residues" evidence="6">
    <location>
        <begin position="519"/>
        <end position="591"/>
    </location>
</feature>
<dbReference type="GO" id="GO:0015630">
    <property type="term" value="C:microtubule cytoskeleton"/>
    <property type="evidence" value="ECO:0007669"/>
    <property type="project" value="InterPro"/>
</dbReference>
<feature type="region of interest" description="Disordered" evidence="6">
    <location>
        <begin position="63"/>
        <end position="504"/>
    </location>
</feature>